<accession>A0ABN2K9I3</accession>
<name>A0ABN2K9I3_9ACTN</name>
<proteinExistence type="predicted"/>
<evidence type="ECO:0008006" key="3">
    <source>
        <dbReference type="Google" id="ProtNLM"/>
    </source>
</evidence>
<comment type="caution">
    <text evidence="1">The sequence shown here is derived from an EMBL/GenBank/DDBJ whole genome shotgun (WGS) entry which is preliminary data.</text>
</comment>
<sequence>MSSDHNEIDALFDTAAQEGPALADLDGALSRLKAARAAKVRLSQLGAPALRNEIVRRGRAMGGGL</sequence>
<gene>
    <name evidence="1" type="ORF">GCM10009710_33650</name>
</gene>
<keyword evidence="2" id="KW-1185">Reference proteome</keyword>
<reference evidence="1 2" key="1">
    <citation type="journal article" date="2019" name="Int. J. Syst. Evol. Microbiol.">
        <title>The Global Catalogue of Microorganisms (GCM) 10K type strain sequencing project: providing services to taxonomists for standard genome sequencing and annotation.</title>
        <authorList>
            <consortium name="The Broad Institute Genomics Platform"/>
            <consortium name="The Broad Institute Genome Sequencing Center for Infectious Disease"/>
            <person name="Wu L."/>
            <person name="Ma J."/>
        </authorList>
    </citation>
    <scope>NUCLEOTIDE SEQUENCE [LARGE SCALE GENOMIC DNA]</scope>
    <source>
        <strain evidence="1 2">JCM 13518</strain>
    </source>
</reference>
<dbReference type="EMBL" id="BAAAME010000008">
    <property type="protein sequence ID" value="GAA1751196.1"/>
    <property type="molecule type" value="Genomic_DNA"/>
</dbReference>
<evidence type="ECO:0000313" key="1">
    <source>
        <dbReference type="EMBL" id="GAA1751196.1"/>
    </source>
</evidence>
<dbReference type="Proteomes" id="UP001501057">
    <property type="component" value="Unassembled WGS sequence"/>
</dbReference>
<organism evidence="1 2">
    <name type="scientific">Aeromicrobium alkaliterrae</name>
    <dbReference type="NCBI Taxonomy" id="302168"/>
    <lineage>
        <taxon>Bacteria</taxon>
        <taxon>Bacillati</taxon>
        <taxon>Actinomycetota</taxon>
        <taxon>Actinomycetes</taxon>
        <taxon>Propionibacteriales</taxon>
        <taxon>Nocardioidaceae</taxon>
        <taxon>Aeromicrobium</taxon>
    </lineage>
</organism>
<evidence type="ECO:0000313" key="2">
    <source>
        <dbReference type="Proteomes" id="UP001501057"/>
    </source>
</evidence>
<protein>
    <recommendedName>
        <fullName evidence="3">DUF3618 domain-containing protein</fullName>
    </recommendedName>
</protein>